<evidence type="ECO:0000256" key="3">
    <source>
        <dbReference type="ARBA" id="ARBA00023163"/>
    </source>
</evidence>
<dbReference type="SUPFAM" id="SSF47413">
    <property type="entry name" value="lambda repressor-like DNA-binding domains"/>
    <property type="match status" value="1"/>
</dbReference>
<reference evidence="6" key="2">
    <citation type="submission" date="2020-09" db="EMBL/GenBank/DDBJ databases">
        <authorList>
            <person name="Sun Q."/>
            <person name="Zhou Y."/>
        </authorList>
    </citation>
    <scope>NUCLEOTIDE SEQUENCE</scope>
    <source>
        <strain evidence="6">CGMCC 4.7308</strain>
    </source>
</reference>
<feature type="domain" description="HTH lacI-type" evidence="5">
    <location>
        <begin position="1"/>
        <end position="52"/>
    </location>
</feature>
<proteinExistence type="predicted"/>
<dbReference type="PANTHER" id="PTHR30146:SF109">
    <property type="entry name" value="HTH-TYPE TRANSCRIPTIONAL REGULATOR GALS"/>
    <property type="match status" value="1"/>
</dbReference>
<keyword evidence="7" id="KW-1185">Reference proteome</keyword>
<dbReference type="PANTHER" id="PTHR30146">
    <property type="entry name" value="LACI-RELATED TRANSCRIPTIONAL REPRESSOR"/>
    <property type="match status" value="1"/>
</dbReference>
<organism evidence="6 7">
    <name type="scientific">Nakamurella endophytica</name>
    <dbReference type="NCBI Taxonomy" id="1748367"/>
    <lineage>
        <taxon>Bacteria</taxon>
        <taxon>Bacillati</taxon>
        <taxon>Actinomycetota</taxon>
        <taxon>Actinomycetes</taxon>
        <taxon>Nakamurellales</taxon>
        <taxon>Nakamurellaceae</taxon>
        <taxon>Nakamurella</taxon>
    </lineage>
</organism>
<evidence type="ECO:0000256" key="2">
    <source>
        <dbReference type="ARBA" id="ARBA00023125"/>
    </source>
</evidence>
<evidence type="ECO:0000259" key="5">
    <source>
        <dbReference type="PROSITE" id="PS50932"/>
    </source>
</evidence>
<dbReference type="Proteomes" id="UP000655208">
    <property type="component" value="Unassembled WGS sequence"/>
</dbReference>
<dbReference type="EMBL" id="BMNA01000012">
    <property type="protein sequence ID" value="GGM13812.1"/>
    <property type="molecule type" value="Genomic_DNA"/>
</dbReference>
<keyword evidence="1" id="KW-0805">Transcription regulation</keyword>
<protein>
    <submittedName>
        <fullName evidence="6">LacI family transcriptional regulator</fullName>
    </submittedName>
</protein>
<evidence type="ECO:0000313" key="7">
    <source>
        <dbReference type="Proteomes" id="UP000655208"/>
    </source>
</evidence>
<dbReference type="InterPro" id="IPR000843">
    <property type="entry name" value="HTH_LacI"/>
</dbReference>
<dbReference type="PROSITE" id="PS00356">
    <property type="entry name" value="HTH_LACI_1"/>
    <property type="match status" value="1"/>
</dbReference>
<evidence type="ECO:0000256" key="1">
    <source>
        <dbReference type="ARBA" id="ARBA00023015"/>
    </source>
</evidence>
<dbReference type="SMART" id="SM00354">
    <property type="entry name" value="HTH_LACI"/>
    <property type="match status" value="1"/>
</dbReference>
<dbReference type="SUPFAM" id="SSF53822">
    <property type="entry name" value="Periplasmic binding protein-like I"/>
    <property type="match status" value="1"/>
</dbReference>
<dbReference type="InterPro" id="IPR046335">
    <property type="entry name" value="LacI/GalR-like_sensor"/>
</dbReference>
<reference evidence="6" key="1">
    <citation type="journal article" date="2014" name="Int. J. Syst. Evol. Microbiol.">
        <title>Complete genome sequence of Corynebacterium casei LMG S-19264T (=DSM 44701T), isolated from a smear-ripened cheese.</title>
        <authorList>
            <consortium name="US DOE Joint Genome Institute (JGI-PGF)"/>
            <person name="Walter F."/>
            <person name="Albersmeier A."/>
            <person name="Kalinowski J."/>
            <person name="Ruckert C."/>
        </authorList>
    </citation>
    <scope>NUCLEOTIDE SEQUENCE</scope>
    <source>
        <strain evidence="6">CGMCC 4.7308</strain>
    </source>
</reference>
<keyword evidence="2" id="KW-0238">DNA-binding</keyword>
<dbReference type="Pfam" id="PF00356">
    <property type="entry name" value="LacI"/>
    <property type="match status" value="1"/>
</dbReference>
<dbReference type="Gene3D" id="1.10.260.40">
    <property type="entry name" value="lambda repressor-like DNA-binding domains"/>
    <property type="match status" value="1"/>
</dbReference>
<name>A0A917T8R1_9ACTN</name>
<dbReference type="PROSITE" id="PS50932">
    <property type="entry name" value="HTH_LACI_2"/>
    <property type="match status" value="1"/>
</dbReference>
<dbReference type="Pfam" id="PF13377">
    <property type="entry name" value="Peripla_BP_3"/>
    <property type="match status" value="1"/>
</dbReference>
<feature type="region of interest" description="Disordered" evidence="4">
    <location>
        <begin position="315"/>
        <end position="359"/>
    </location>
</feature>
<accession>A0A917T8R1</accession>
<dbReference type="InterPro" id="IPR028082">
    <property type="entry name" value="Peripla_BP_I"/>
</dbReference>
<gene>
    <name evidence="6" type="ORF">GCM10011594_37140</name>
</gene>
<dbReference type="GO" id="GO:0003700">
    <property type="term" value="F:DNA-binding transcription factor activity"/>
    <property type="evidence" value="ECO:0007669"/>
    <property type="project" value="TreeGrafter"/>
</dbReference>
<dbReference type="AlphaFoldDB" id="A0A917T8R1"/>
<dbReference type="GO" id="GO:0000976">
    <property type="term" value="F:transcription cis-regulatory region binding"/>
    <property type="evidence" value="ECO:0007669"/>
    <property type="project" value="TreeGrafter"/>
</dbReference>
<evidence type="ECO:0000256" key="4">
    <source>
        <dbReference type="SAM" id="MobiDB-lite"/>
    </source>
</evidence>
<dbReference type="CDD" id="cd06267">
    <property type="entry name" value="PBP1_LacI_sugar_binding-like"/>
    <property type="match status" value="1"/>
</dbReference>
<comment type="caution">
    <text evidence="6">The sequence shown here is derived from an EMBL/GenBank/DDBJ whole genome shotgun (WGS) entry which is preliminary data.</text>
</comment>
<keyword evidence="3" id="KW-0804">Transcription</keyword>
<dbReference type="InterPro" id="IPR010982">
    <property type="entry name" value="Lambda_DNA-bd_dom_sf"/>
</dbReference>
<sequence length="359" mass="38102">MADVAREAGVSVASVSRVLNGHPARPGTADRIRKAAAELGYLPDLAARSLKMRRTEQVSLVVDDLGNPAYIDMMRGVERVLRDAGYRLQISAIGSDADLGTSTALHTVSRGYADGLIICPLRINAELVQVLEASPIPVVVIGTLPRGARLDNVTVDSSSGVRLALEHLHGLGRRRVAFLGGPVDTNPGTRRLAGFRTAARALGLPGDPELESVTDAWTYEAALTAFDRLLGRTDFDALLAANDVLAIAAMHTLHRRGRRVPQDVAVVGVDDSEVTAFSTPTLTSVALGAQRRGAMAARLLLRRLADPEAPLRRLREVPRLQVRESTTGSAEPVGAGHPTAQPSTAAADPHAGPAEQEHR</sequence>
<evidence type="ECO:0000313" key="6">
    <source>
        <dbReference type="EMBL" id="GGM13812.1"/>
    </source>
</evidence>
<dbReference type="CDD" id="cd01392">
    <property type="entry name" value="HTH_LacI"/>
    <property type="match status" value="1"/>
</dbReference>
<dbReference type="Gene3D" id="3.40.50.2300">
    <property type="match status" value="2"/>
</dbReference>